<dbReference type="InterPro" id="IPR018060">
    <property type="entry name" value="HTH_AraC"/>
</dbReference>
<dbReference type="SUPFAM" id="SSF46689">
    <property type="entry name" value="Homeodomain-like"/>
    <property type="match status" value="2"/>
</dbReference>
<proteinExistence type="predicted"/>
<evidence type="ECO:0000256" key="3">
    <source>
        <dbReference type="ARBA" id="ARBA00023163"/>
    </source>
</evidence>
<dbReference type="InterPro" id="IPR018062">
    <property type="entry name" value="HTH_AraC-typ_CS"/>
</dbReference>
<dbReference type="PROSITE" id="PS01124">
    <property type="entry name" value="HTH_ARAC_FAMILY_2"/>
    <property type="match status" value="1"/>
</dbReference>
<dbReference type="PANTHER" id="PTHR47893">
    <property type="entry name" value="REGULATORY PROTEIN PCHR"/>
    <property type="match status" value="1"/>
</dbReference>
<dbReference type="PROSITE" id="PS00041">
    <property type="entry name" value="HTH_ARAC_FAMILY_1"/>
    <property type="match status" value="1"/>
</dbReference>
<keyword evidence="1" id="KW-0805">Transcription regulation</keyword>
<dbReference type="Proteomes" id="UP000246099">
    <property type="component" value="Chromosome"/>
</dbReference>
<dbReference type="EMBL" id="CP029600">
    <property type="protein sequence ID" value="AWO01941.1"/>
    <property type="molecule type" value="Genomic_DNA"/>
</dbReference>
<evidence type="ECO:0000313" key="6">
    <source>
        <dbReference type="Proteomes" id="UP000246099"/>
    </source>
</evidence>
<evidence type="ECO:0000259" key="4">
    <source>
        <dbReference type="PROSITE" id="PS01124"/>
    </source>
</evidence>
<name>A0ABM6WD51_9BACT</name>
<dbReference type="Gene3D" id="1.10.10.60">
    <property type="entry name" value="Homeodomain-like"/>
    <property type="match status" value="2"/>
</dbReference>
<reference evidence="5 6" key="1">
    <citation type="submission" date="2018-05" db="EMBL/GenBank/DDBJ databases">
        <title>Chitinophaga sp. nov., isolated from rhizosphere soil of Alhagi.</title>
        <authorList>
            <person name="Liu Y."/>
        </authorList>
    </citation>
    <scope>NUCLEOTIDE SEQUENCE [LARGE SCALE GENOMIC DNA]</scope>
    <source>
        <strain evidence="5 6">T22</strain>
    </source>
</reference>
<protein>
    <recommendedName>
        <fullName evidence="4">HTH araC/xylS-type domain-containing protein</fullName>
    </recommendedName>
</protein>
<evidence type="ECO:0000256" key="1">
    <source>
        <dbReference type="ARBA" id="ARBA00023015"/>
    </source>
</evidence>
<gene>
    <name evidence="5" type="ORF">DLD77_09650</name>
</gene>
<dbReference type="SMART" id="SM00342">
    <property type="entry name" value="HTH_ARAC"/>
    <property type="match status" value="1"/>
</dbReference>
<evidence type="ECO:0000256" key="2">
    <source>
        <dbReference type="ARBA" id="ARBA00023125"/>
    </source>
</evidence>
<organism evidence="5 6">
    <name type="scientific">Chitinophaga alhagiae</name>
    <dbReference type="NCBI Taxonomy" id="2203219"/>
    <lineage>
        <taxon>Bacteria</taxon>
        <taxon>Pseudomonadati</taxon>
        <taxon>Bacteroidota</taxon>
        <taxon>Chitinophagia</taxon>
        <taxon>Chitinophagales</taxon>
        <taxon>Chitinophagaceae</taxon>
        <taxon>Chitinophaga</taxon>
    </lineage>
</organism>
<dbReference type="PRINTS" id="PR00032">
    <property type="entry name" value="HTHARAC"/>
</dbReference>
<evidence type="ECO:0000313" key="5">
    <source>
        <dbReference type="EMBL" id="AWO01941.1"/>
    </source>
</evidence>
<dbReference type="InterPro" id="IPR020449">
    <property type="entry name" value="Tscrpt_reg_AraC-type_HTH"/>
</dbReference>
<dbReference type="PANTHER" id="PTHR47893:SF1">
    <property type="entry name" value="REGULATORY PROTEIN PCHR"/>
    <property type="match status" value="1"/>
</dbReference>
<dbReference type="InterPro" id="IPR053142">
    <property type="entry name" value="PchR_regulatory_protein"/>
</dbReference>
<dbReference type="InterPro" id="IPR009057">
    <property type="entry name" value="Homeodomain-like_sf"/>
</dbReference>
<dbReference type="RefSeq" id="WP_119078149.1">
    <property type="nucleotide sequence ID" value="NZ_CP029600.1"/>
</dbReference>
<accession>A0ABM6WD51</accession>
<keyword evidence="2" id="KW-0238">DNA-binding</keyword>
<dbReference type="Pfam" id="PF12833">
    <property type="entry name" value="HTH_18"/>
    <property type="match status" value="1"/>
</dbReference>
<keyword evidence="6" id="KW-1185">Reference proteome</keyword>
<keyword evidence="3" id="KW-0804">Transcription</keyword>
<sequence length="348" mass="39677">MSNTLPVPIPDYFYYYPKSNNLSTVVENSSSAIREGKKEVVHEMHSSDGISMWYSHISLRQAKKMVVEYPDPFVHISYVLQGSSIYRSGEEKTPFTTFHALQYNVLLLPAGKVSVEWMPGKEVENFEINVNRAFFEKQLPAGHPFLAQLQQTGTHALASALHLPITPQIRAIIYDIVHCSMDPAHKRIYLKAKTLELMALQMQQQKNLLTEGLPYPGDIKMSDTQKMHAAREIILQRLDNPYTIPVLAHMVGTNENYLKKNFKKVFGATVFGFIQQLRMERARDILINEKKKIGEVARLTGYSHISHFSKAFKKQFGFSPKNIKVGLCLWLTDLQVTFFSELPMLAVA</sequence>
<feature type="domain" description="HTH araC/xylS-type" evidence="4">
    <location>
        <begin position="228"/>
        <end position="326"/>
    </location>
</feature>